<dbReference type="EMBL" id="VKGC01000047">
    <property type="protein sequence ID" value="TSA79300.1"/>
    <property type="molecule type" value="Genomic_DNA"/>
</dbReference>
<sequence length="241" mass="27280">MILKQVPLHATSFNVLLAQNVQTQEQEVSLWDPKSSLMLAANGGLVLPDPRDYKQILELRQQAAKHNDPLQKERFIATHAKAFKAFIKALPPKNTITLESPSKHPVKEVYYISKGVPSKEIVAKLEKLTKEARVHVVLLGGYPSEDVENTLFLGAALCLQYFQQNPQHLSTIARLQQCTRFLDSDVLDNEAETHTLEHKTMARITQNIRLTLRLGLAKNRVTDSDDLAFFLPLFYTLPKKD</sequence>
<dbReference type="AlphaFoldDB" id="A0A553UGE7"/>
<reference evidence="1" key="1">
    <citation type="submission" date="2019-07" db="EMBL/GenBank/DDBJ databases">
        <title>Helicobacter labacensis sp. nov., Helicobacter mehlei sp. nov. and Helicobacter vulpis sp. nov., isolated from gastric mucosa of red fox (Vulpis vulpis).</title>
        <authorList>
            <person name="Kusar D."/>
            <person name="Gruntar I."/>
            <person name="Pate M."/>
            <person name="Zajc U."/>
            <person name="Ocepek M."/>
        </authorList>
    </citation>
    <scope>NUCLEOTIDE SEQUENCE [LARGE SCALE GENOMIC DNA]</scope>
    <source>
        <strain evidence="1">L8b</strain>
    </source>
</reference>
<dbReference type="Proteomes" id="UP000319322">
    <property type="component" value="Unassembled WGS sequence"/>
</dbReference>
<dbReference type="OrthoDB" id="5326540at2"/>
<comment type="caution">
    <text evidence="1">The sequence shown here is derived from an EMBL/GenBank/DDBJ whole genome shotgun (WGS) entry which is preliminary data.</text>
</comment>
<gene>
    <name evidence="1" type="ORF">FNE76_08000</name>
</gene>
<evidence type="ECO:0000313" key="1">
    <source>
        <dbReference type="EMBL" id="TSA79300.1"/>
    </source>
</evidence>
<proteinExistence type="predicted"/>
<protein>
    <submittedName>
        <fullName evidence="1">Uncharacterized protein</fullName>
    </submittedName>
</protein>
<evidence type="ECO:0000313" key="2">
    <source>
        <dbReference type="Proteomes" id="UP000319322"/>
    </source>
</evidence>
<keyword evidence="2" id="KW-1185">Reference proteome</keyword>
<reference evidence="1" key="2">
    <citation type="submission" date="2019-07" db="EMBL/GenBank/DDBJ databases">
        <authorList>
            <person name="Papic B."/>
        </authorList>
    </citation>
    <scope>NUCLEOTIDE SEQUENCE [LARGE SCALE GENOMIC DNA]</scope>
    <source>
        <strain evidence="1">L8b</strain>
    </source>
</reference>
<name>A0A553UGE7_9HELI</name>
<accession>A0A553UGE7</accession>
<organism evidence="1 2">
    <name type="scientific">Helicobacter mehlei</name>
    <dbReference type="NCBI Taxonomy" id="2316080"/>
    <lineage>
        <taxon>Bacteria</taxon>
        <taxon>Pseudomonadati</taxon>
        <taxon>Campylobacterota</taxon>
        <taxon>Epsilonproteobacteria</taxon>
        <taxon>Campylobacterales</taxon>
        <taxon>Helicobacteraceae</taxon>
        <taxon>Helicobacter</taxon>
    </lineage>
</organism>